<evidence type="ECO:0000259" key="2">
    <source>
        <dbReference type="Pfam" id="PF01433"/>
    </source>
</evidence>
<organism evidence="3 4">
    <name type="scientific">Pedobacter cryoconitis</name>
    <dbReference type="NCBI Taxonomy" id="188932"/>
    <lineage>
        <taxon>Bacteria</taxon>
        <taxon>Pseudomonadati</taxon>
        <taxon>Bacteroidota</taxon>
        <taxon>Sphingobacteriia</taxon>
        <taxon>Sphingobacteriales</taxon>
        <taxon>Sphingobacteriaceae</taxon>
        <taxon>Pedobacter</taxon>
    </lineage>
</organism>
<feature type="domain" description="Peptidase M1 membrane alanine aminopeptidase" evidence="2">
    <location>
        <begin position="378"/>
        <end position="525"/>
    </location>
</feature>
<dbReference type="GO" id="GO:0008237">
    <property type="term" value="F:metallopeptidase activity"/>
    <property type="evidence" value="ECO:0007669"/>
    <property type="project" value="InterPro"/>
</dbReference>
<dbReference type="Proteomes" id="UP000071561">
    <property type="component" value="Chromosome"/>
</dbReference>
<dbReference type="EMBL" id="CP014504">
    <property type="protein sequence ID" value="AMP98490.1"/>
    <property type="molecule type" value="Genomic_DNA"/>
</dbReference>
<dbReference type="CDD" id="cd09604">
    <property type="entry name" value="M1_APN_like"/>
    <property type="match status" value="1"/>
</dbReference>
<feature type="signal peptide" evidence="1">
    <location>
        <begin position="1"/>
        <end position="19"/>
    </location>
</feature>
<name>A0A127VB98_9SPHI</name>
<feature type="chain" id="PRO_5007280348" evidence="1">
    <location>
        <begin position="20"/>
        <end position="623"/>
    </location>
</feature>
<evidence type="ECO:0000313" key="3">
    <source>
        <dbReference type="EMBL" id="AMP98490.1"/>
    </source>
</evidence>
<dbReference type="AlphaFoldDB" id="A0A127VB98"/>
<dbReference type="SUPFAM" id="SSF55486">
    <property type="entry name" value="Metalloproteases ('zincins'), catalytic domain"/>
    <property type="match status" value="1"/>
</dbReference>
<dbReference type="RefSeq" id="WP_068398823.1">
    <property type="nucleotide sequence ID" value="NZ_CP014504.1"/>
</dbReference>
<dbReference type="InterPro" id="IPR027268">
    <property type="entry name" value="Peptidase_M4/M1_CTD_sf"/>
</dbReference>
<accession>A0A127VB98</accession>
<dbReference type="InterPro" id="IPR014782">
    <property type="entry name" value="Peptidase_M1_dom"/>
</dbReference>
<dbReference type="GO" id="GO:0008270">
    <property type="term" value="F:zinc ion binding"/>
    <property type="evidence" value="ECO:0007669"/>
    <property type="project" value="InterPro"/>
</dbReference>
<keyword evidence="4" id="KW-1185">Reference proteome</keyword>
<sequence precursor="true">MKILLIILLSYSFNHFCNAQELPVIRSVEKAYKNGTRSTKGTPGRLYWQNTANYNIKVNFNPTSRRLNGNVDINYTNNSPDTLKNLLFKLYPNLYKTDAVRNQYIEVADMTTGVQINSFTIDDHKLDSTQLLIQQTNMKVTVKPILPGQKVHITVNYNYILNKTSFVRTGEVDSGAFFIAYFFPRIAVYDDIDGWNKYPYAGKEEFYNDYGDFRAEITVPCNYQLWATGDLKNAKEVYNPEILQRIDQAEKNDAIIDVITTKDLKKGEVTLNKVTHTWKFEADHVIDFAFAMSNHYLWKSTSVLVDSVTKRRTRVDAVFNTDHETYFPVIGYARKTVALMSHYFPKVPFPYSHETIFDGLDAMEYPMMVNNLPFATQIETIQLTSHEIFHSLFPFYVGTNETKYSFMDEGWATMAEFYLYPKLDSAAVMRYDLSSFNNSAGTAEEVPVMTLTPQLYGRDARYTEKDLKPALAMAYLKEMLGDELFLQAMHYYMDNWKGKHPIPYDFFYSMNTGSGINLNWFWKNWFFEANVPDLAISKVIHQKLDYTITIASPGTLAVPIHLTIIYKDGSTQTINRNISCWIKGNKFVKLHFKAKKPVKELVLGSPLDVDIQPENNRFIQENG</sequence>
<keyword evidence="1" id="KW-0732">Signal</keyword>
<protein>
    <submittedName>
        <fullName evidence="3">Peptidase</fullName>
    </submittedName>
</protein>
<dbReference type="OrthoDB" id="9814383at2"/>
<gene>
    <name evidence="3" type="ORF">AY601_1575</name>
</gene>
<evidence type="ECO:0000256" key="1">
    <source>
        <dbReference type="SAM" id="SignalP"/>
    </source>
</evidence>
<evidence type="ECO:0000313" key="4">
    <source>
        <dbReference type="Proteomes" id="UP000071561"/>
    </source>
</evidence>
<proteinExistence type="predicted"/>
<reference evidence="3 4" key="1">
    <citation type="submission" date="2016-03" db="EMBL/GenBank/DDBJ databases">
        <title>Complete genome sequence of Pedobacter cryoconitis PAMC 27485.</title>
        <authorList>
            <person name="Lee J."/>
            <person name="Kim O.-S."/>
        </authorList>
    </citation>
    <scope>NUCLEOTIDE SEQUENCE [LARGE SCALE GENOMIC DNA]</scope>
    <source>
        <strain evidence="3 4">PAMC 27485</strain>
    </source>
</reference>
<dbReference type="KEGG" id="pcm:AY601_1575"/>
<dbReference type="PATRIC" id="fig|188932.3.peg.1639"/>
<dbReference type="Pfam" id="PF01433">
    <property type="entry name" value="Peptidase_M1"/>
    <property type="match status" value="1"/>
</dbReference>
<dbReference type="Gene3D" id="1.10.390.10">
    <property type="entry name" value="Neutral Protease Domain 2"/>
    <property type="match status" value="1"/>
</dbReference>